<dbReference type="SUPFAM" id="SSF51735">
    <property type="entry name" value="NAD(P)-binding Rossmann-fold domains"/>
    <property type="match status" value="1"/>
</dbReference>
<evidence type="ECO:0000313" key="3">
    <source>
        <dbReference type="EMBL" id="CAF9924274.1"/>
    </source>
</evidence>
<proteinExistence type="inferred from homology"/>
<dbReference type="EMBL" id="CAJPDR010000186">
    <property type="protein sequence ID" value="CAF9924274.1"/>
    <property type="molecule type" value="Genomic_DNA"/>
</dbReference>
<accession>A0A8H3FGQ0</accession>
<comment type="similarity">
    <text evidence="1">Belongs to the short-chain dehydrogenases/reductases (SDR) family.</text>
</comment>
<dbReference type="Proteomes" id="UP000664203">
    <property type="component" value="Unassembled WGS sequence"/>
</dbReference>
<dbReference type="GO" id="GO:0016491">
    <property type="term" value="F:oxidoreductase activity"/>
    <property type="evidence" value="ECO:0007669"/>
    <property type="project" value="UniProtKB-KW"/>
</dbReference>
<dbReference type="PANTHER" id="PTHR43669">
    <property type="entry name" value="5-KETO-D-GLUCONATE 5-REDUCTASE"/>
    <property type="match status" value="1"/>
</dbReference>
<organism evidence="3 4">
    <name type="scientific">Alectoria fallacina</name>
    <dbReference type="NCBI Taxonomy" id="1903189"/>
    <lineage>
        <taxon>Eukaryota</taxon>
        <taxon>Fungi</taxon>
        <taxon>Dikarya</taxon>
        <taxon>Ascomycota</taxon>
        <taxon>Pezizomycotina</taxon>
        <taxon>Lecanoromycetes</taxon>
        <taxon>OSLEUM clade</taxon>
        <taxon>Lecanoromycetidae</taxon>
        <taxon>Lecanorales</taxon>
        <taxon>Lecanorineae</taxon>
        <taxon>Parmeliaceae</taxon>
        <taxon>Alectoria</taxon>
    </lineage>
</organism>
<dbReference type="AlphaFoldDB" id="A0A8H3FGQ0"/>
<reference evidence="3" key="1">
    <citation type="submission" date="2021-03" db="EMBL/GenBank/DDBJ databases">
        <authorList>
            <person name="Tagirdzhanova G."/>
        </authorList>
    </citation>
    <scope>NUCLEOTIDE SEQUENCE</scope>
</reference>
<gene>
    <name evidence="3" type="ORF">ALECFALPRED_002719</name>
</gene>
<keyword evidence="2" id="KW-0560">Oxidoreductase</keyword>
<dbReference type="InterPro" id="IPR002347">
    <property type="entry name" value="SDR_fam"/>
</dbReference>
<keyword evidence="4" id="KW-1185">Reference proteome</keyword>
<protein>
    <submittedName>
        <fullName evidence="3">Uncharacterized protein</fullName>
    </submittedName>
</protein>
<dbReference type="InterPro" id="IPR036291">
    <property type="entry name" value="NAD(P)-bd_dom_sf"/>
</dbReference>
<sequence length="233" mass="24339">MSAVASPPIVLILGAGANVGAHVARAFAAKGYRVASTSRTFRDQETTSNGELHLQSDLAHPESVAGIFAKVRDLLGPPSVVVYNAAASTPSPPQDPLSVPVPALGRDLNINTVSALAAAHEAVLSFETLPASASRTFIYTGNGLNIAPIPPLLSLGVGKSATAHMIASASVAYEDKGYRFYYADERTPDGSVVGRAIDGSAHAEFYVKLAESETQGPWLATFVKGKGYVKFQE</sequence>
<evidence type="ECO:0000256" key="1">
    <source>
        <dbReference type="ARBA" id="ARBA00006484"/>
    </source>
</evidence>
<comment type="caution">
    <text evidence="3">The sequence shown here is derived from an EMBL/GenBank/DDBJ whole genome shotgun (WGS) entry which is preliminary data.</text>
</comment>
<dbReference type="PANTHER" id="PTHR43669:SF4">
    <property type="entry name" value="SHORT-CHAIN DEHYDROGENASE"/>
    <property type="match status" value="1"/>
</dbReference>
<evidence type="ECO:0000313" key="4">
    <source>
        <dbReference type="Proteomes" id="UP000664203"/>
    </source>
</evidence>
<evidence type="ECO:0000256" key="2">
    <source>
        <dbReference type="ARBA" id="ARBA00023002"/>
    </source>
</evidence>
<name>A0A8H3FGQ0_9LECA</name>
<dbReference type="Gene3D" id="3.40.50.720">
    <property type="entry name" value="NAD(P)-binding Rossmann-like Domain"/>
    <property type="match status" value="1"/>
</dbReference>
<dbReference type="Pfam" id="PF13561">
    <property type="entry name" value="adh_short_C2"/>
    <property type="match status" value="1"/>
</dbReference>
<dbReference type="OrthoDB" id="5336600at2759"/>